<organism evidence="2 3">
    <name type="scientific">Flavobacterium branchiarum</name>
    <dbReference type="NCBI Taxonomy" id="1114870"/>
    <lineage>
        <taxon>Bacteria</taxon>
        <taxon>Pseudomonadati</taxon>
        <taxon>Bacteroidota</taxon>
        <taxon>Flavobacteriia</taxon>
        <taxon>Flavobacteriales</taxon>
        <taxon>Flavobacteriaceae</taxon>
        <taxon>Flavobacterium</taxon>
    </lineage>
</organism>
<feature type="transmembrane region" description="Helical" evidence="1">
    <location>
        <begin position="6"/>
        <end position="25"/>
    </location>
</feature>
<evidence type="ECO:0000313" key="3">
    <source>
        <dbReference type="Proteomes" id="UP001589589"/>
    </source>
</evidence>
<name>A0ABV5FGH0_9FLAO</name>
<accession>A0ABV5FGH0</accession>
<dbReference type="Proteomes" id="UP001589589">
    <property type="component" value="Unassembled WGS sequence"/>
</dbReference>
<feature type="transmembrane region" description="Helical" evidence="1">
    <location>
        <begin position="122"/>
        <end position="140"/>
    </location>
</feature>
<dbReference type="InterPro" id="IPR025058">
    <property type="entry name" value="DUF3995"/>
</dbReference>
<reference evidence="2 3" key="1">
    <citation type="submission" date="2024-09" db="EMBL/GenBank/DDBJ databases">
        <authorList>
            <person name="Sun Q."/>
            <person name="Mori K."/>
        </authorList>
    </citation>
    <scope>NUCLEOTIDE SEQUENCE [LARGE SCALE GENOMIC DNA]</scope>
    <source>
        <strain evidence="2 3">CECT 7908</strain>
    </source>
</reference>
<keyword evidence="1" id="KW-0812">Transmembrane</keyword>
<keyword evidence="1" id="KW-1133">Transmembrane helix</keyword>
<evidence type="ECO:0000256" key="1">
    <source>
        <dbReference type="SAM" id="Phobius"/>
    </source>
</evidence>
<proteinExistence type="predicted"/>
<sequence length="141" mass="15867">MQTVIGALLFIIFLLLATIHIYWGLGGKWGNDAAIPTNENNEKVINPKLFECFTVAIVLLSFSFLVLKKLAIISLNIPNWIQEYGLWCVSLLFIIRAIGDFKYVGFFKKIKTTKFALMDTKYFSPLCLLIALLGITLTATT</sequence>
<dbReference type="RefSeq" id="WP_290262550.1">
    <property type="nucleotide sequence ID" value="NZ_JAUFQQ010000003.1"/>
</dbReference>
<evidence type="ECO:0000313" key="2">
    <source>
        <dbReference type="EMBL" id="MFB9062650.1"/>
    </source>
</evidence>
<dbReference type="EMBL" id="JBHMEX010000005">
    <property type="protein sequence ID" value="MFB9062650.1"/>
    <property type="molecule type" value="Genomic_DNA"/>
</dbReference>
<feature type="transmembrane region" description="Helical" evidence="1">
    <location>
        <begin position="49"/>
        <end position="72"/>
    </location>
</feature>
<feature type="transmembrane region" description="Helical" evidence="1">
    <location>
        <begin position="84"/>
        <end position="101"/>
    </location>
</feature>
<protein>
    <submittedName>
        <fullName evidence="2">DUF3995 domain-containing protein</fullName>
    </submittedName>
</protein>
<gene>
    <name evidence="2" type="ORF">ACFFUQ_01365</name>
</gene>
<dbReference type="Pfam" id="PF13160">
    <property type="entry name" value="DUF3995"/>
    <property type="match status" value="1"/>
</dbReference>
<comment type="caution">
    <text evidence="2">The sequence shown here is derived from an EMBL/GenBank/DDBJ whole genome shotgun (WGS) entry which is preliminary data.</text>
</comment>
<keyword evidence="1" id="KW-0472">Membrane</keyword>
<keyword evidence="3" id="KW-1185">Reference proteome</keyword>